<dbReference type="EMBL" id="MK012473">
    <property type="protein sequence ID" value="AYP28797.1"/>
    <property type="molecule type" value="Genomic_DNA"/>
</dbReference>
<sequence>MAYRRSRTGYSRKRYGNRRSARRGTGYRKRTTTTWRKRRTARGSKQSFRKKVLNVSSKKKKDHMATIANAGTEPSWYPIDLTAGTNGLGLASTLWCATFRHQFTGNANPGQSREKNQVYWKGIKEKITVRTDTNAPVRWRRIVFEAPVLPDMAAVPTGSYVAYTAMPEKGAVADDNDQGATYAYYRAFKSQGEPQRAAIEDLIFRGRRGVDWTDHMAASVDTAQTRVLYDKVIRFGSSADSGVIRNFNMWHPLEKNMSYTGDEFGATMAESNGFASAQRGTLGNVFIWDLFDWTPQVVGTVLVNSDACCYWHER</sequence>
<evidence type="ECO:0000313" key="3">
    <source>
        <dbReference type="Proteomes" id="UP000268538"/>
    </source>
</evidence>
<feature type="region of interest" description="Disordered" evidence="1">
    <location>
        <begin position="1"/>
        <end position="46"/>
    </location>
</feature>
<evidence type="ECO:0000256" key="1">
    <source>
        <dbReference type="SAM" id="MobiDB-lite"/>
    </source>
</evidence>
<proteinExistence type="predicted"/>
<name>A0A3G2YT05_9VIRU</name>
<keyword evidence="3" id="KW-1185">Reference proteome</keyword>
<organism evidence="2 3">
    <name type="scientific">Genomoviridae sp</name>
    <dbReference type="NCBI Taxonomy" id="2202565"/>
    <lineage>
        <taxon>Viruses</taxon>
        <taxon>Monodnaviria</taxon>
        <taxon>Shotokuvirae</taxon>
        <taxon>Cressdnaviricota</taxon>
        <taxon>Repensiviricetes</taxon>
        <taxon>Geplafuvirales</taxon>
        <taxon>Genomoviridae</taxon>
    </lineage>
</organism>
<dbReference type="RefSeq" id="YP_010784575.1">
    <property type="nucleotide sequence ID" value="NC_075305.1"/>
</dbReference>
<protein>
    <submittedName>
        <fullName evidence="2">Capsid protein</fullName>
    </submittedName>
</protein>
<reference evidence="2 3" key="1">
    <citation type="submission" date="2018-10" db="EMBL/GenBank/DDBJ databases">
        <title>Uncovering a Universe of Circular DNA Viruses in Animal Metagenomes.</title>
        <authorList>
            <person name="Tisza M."/>
            <person name="Buck C."/>
            <person name="Pastrana D."/>
            <person name="Welch N."/>
            <person name="Peretti A."/>
        </authorList>
    </citation>
    <scope>NUCLEOTIDE SEQUENCE [LARGE SCALE GENOMIC DNA]</scope>
    <source>
        <strain evidence="2">Ctcg63</strain>
    </source>
</reference>
<dbReference type="Proteomes" id="UP000268538">
    <property type="component" value="Segment"/>
</dbReference>
<accession>A0A3G2YT05</accession>
<dbReference type="KEGG" id="vg:80521806"/>
<evidence type="ECO:0000313" key="2">
    <source>
        <dbReference type="EMBL" id="AYP28797.1"/>
    </source>
</evidence>
<dbReference type="GeneID" id="80521806"/>